<feature type="chain" id="PRO_5045370200" evidence="1">
    <location>
        <begin position="27"/>
        <end position="47"/>
    </location>
</feature>
<dbReference type="Proteomes" id="UP001230685">
    <property type="component" value="Unassembled WGS sequence"/>
</dbReference>
<reference evidence="2 3" key="1">
    <citation type="submission" date="2023-07" db="EMBL/GenBank/DDBJ databases">
        <authorList>
            <person name="Kim M.K."/>
        </authorList>
    </citation>
    <scope>NUCLEOTIDE SEQUENCE [LARGE SCALE GENOMIC DNA]</scope>
    <source>
        <strain evidence="2 3">KR1UV-12</strain>
    </source>
</reference>
<evidence type="ECO:0000313" key="3">
    <source>
        <dbReference type="Proteomes" id="UP001230685"/>
    </source>
</evidence>
<accession>A0ABT9EGY1</accession>
<dbReference type="RefSeq" id="WP_305171607.1">
    <property type="nucleotide sequence ID" value="NZ_JAUUDS010000001.1"/>
</dbReference>
<protein>
    <submittedName>
        <fullName evidence="2">Uncharacterized protein</fullName>
    </submittedName>
</protein>
<gene>
    <name evidence="2" type="ORF">Q5H91_02345</name>
</gene>
<comment type="caution">
    <text evidence="2">The sequence shown here is derived from an EMBL/GenBank/DDBJ whole genome shotgun (WGS) entry which is preliminary data.</text>
</comment>
<feature type="signal peptide" evidence="1">
    <location>
        <begin position="1"/>
        <end position="26"/>
    </location>
</feature>
<sequence>MFNDFARKLAALALTVVTSATLIVSAVGPATAHGGNGAVASTTRFMA</sequence>
<name>A0ABT9EGY1_9SPHN</name>
<dbReference type="EMBL" id="JAUUDS010000001">
    <property type="protein sequence ID" value="MDP1026038.1"/>
    <property type="molecule type" value="Genomic_DNA"/>
</dbReference>
<keyword evidence="3" id="KW-1185">Reference proteome</keyword>
<evidence type="ECO:0000313" key="2">
    <source>
        <dbReference type="EMBL" id="MDP1026038.1"/>
    </source>
</evidence>
<organism evidence="2 3">
    <name type="scientific">Sphingomonas aurea</name>
    <dbReference type="NCBI Taxonomy" id="3063994"/>
    <lineage>
        <taxon>Bacteria</taxon>
        <taxon>Pseudomonadati</taxon>
        <taxon>Pseudomonadota</taxon>
        <taxon>Alphaproteobacteria</taxon>
        <taxon>Sphingomonadales</taxon>
        <taxon>Sphingomonadaceae</taxon>
        <taxon>Sphingomonas</taxon>
    </lineage>
</organism>
<keyword evidence="1" id="KW-0732">Signal</keyword>
<evidence type="ECO:0000256" key="1">
    <source>
        <dbReference type="SAM" id="SignalP"/>
    </source>
</evidence>
<proteinExistence type="predicted"/>